<dbReference type="Gene3D" id="3.90.1150.10">
    <property type="entry name" value="Aspartate Aminotransferase, domain 1"/>
    <property type="match status" value="1"/>
</dbReference>
<evidence type="ECO:0000256" key="7">
    <source>
        <dbReference type="ARBA" id="ARBA00022679"/>
    </source>
</evidence>
<dbReference type="Gene3D" id="3.40.640.10">
    <property type="entry name" value="Type I PLP-dependent aspartate aminotransferase-like (Major domain)"/>
    <property type="match status" value="1"/>
</dbReference>
<keyword evidence="5 11" id="KW-0032">Aminotransferase</keyword>
<sequence>MNGVEQQAQKLAQRLVRPEIAALTPYASARREHSGGRLWLNANESPWNNTNIDGVNRYPDCQPEGVRTAYAVYADVRPEQLLISRGADEGIDLLIRAFCRPGQDCIATFAPSYGMYAISAATNGVACKTLEWGPGYTLPEDTASRVNDCKLLFLCNPNNPSGTTLAPEAIITLAKALPHSLLVVDEAYIEFCPELSLVPALAQCPNLVVLRTLSKAFALAGARCGFTLANSAIIEMLLKVIAPYPVPAPVAQLAVAALAPEGIARMQAQVQSLNTSRDALSLRLSSLPGVRRVLPSSANFLLFELEDAKGCYQQLVQQGLLIRAYRDPALDAWLRISIGSDRELAQLEHALGAILQGSEDQRTLEQDNNRISANRLAKERPQ</sequence>
<reference evidence="14" key="1">
    <citation type="journal article" date="2019" name="Int. J. Syst. Evol. Microbiol.">
        <title>The Global Catalogue of Microorganisms (GCM) 10K type strain sequencing project: providing services to taxonomists for standard genome sequencing and annotation.</title>
        <authorList>
            <consortium name="The Broad Institute Genomics Platform"/>
            <consortium name="The Broad Institute Genome Sequencing Center for Infectious Disease"/>
            <person name="Wu L."/>
            <person name="Ma J."/>
        </authorList>
    </citation>
    <scope>NUCLEOTIDE SEQUENCE [LARGE SCALE GENOMIC DNA]</scope>
    <source>
        <strain evidence="14">JCM 18720</strain>
    </source>
</reference>
<dbReference type="InterPro" id="IPR004839">
    <property type="entry name" value="Aminotransferase_I/II_large"/>
</dbReference>
<dbReference type="InterPro" id="IPR005861">
    <property type="entry name" value="HisP_aminotrans"/>
</dbReference>
<keyword evidence="14" id="KW-1185">Reference proteome</keyword>
<feature type="domain" description="Aminotransferase class I/classII large" evidence="12">
    <location>
        <begin position="52"/>
        <end position="354"/>
    </location>
</feature>
<dbReference type="EC" id="2.6.1.9" evidence="11"/>
<dbReference type="EMBL" id="BAABLF010000005">
    <property type="protein sequence ID" value="GAA5188366.1"/>
    <property type="molecule type" value="Genomic_DNA"/>
</dbReference>
<evidence type="ECO:0000256" key="8">
    <source>
        <dbReference type="ARBA" id="ARBA00022898"/>
    </source>
</evidence>
<evidence type="ECO:0000259" key="12">
    <source>
        <dbReference type="Pfam" id="PF00155"/>
    </source>
</evidence>
<dbReference type="InterPro" id="IPR015424">
    <property type="entry name" value="PyrdxlP-dep_Trfase"/>
</dbReference>
<evidence type="ECO:0000256" key="11">
    <source>
        <dbReference type="HAMAP-Rule" id="MF_01023"/>
    </source>
</evidence>
<dbReference type="SUPFAM" id="SSF53383">
    <property type="entry name" value="PLP-dependent transferases"/>
    <property type="match status" value="1"/>
</dbReference>
<evidence type="ECO:0000256" key="9">
    <source>
        <dbReference type="ARBA" id="ARBA00023102"/>
    </source>
</evidence>
<comment type="catalytic activity">
    <reaction evidence="10 11">
        <text>L-histidinol phosphate + 2-oxoglutarate = 3-(imidazol-4-yl)-2-oxopropyl phosphate + L-glutamate</text>
        <dbReference type="Rhea" id="RHEA:23744"/>
        <dbReference type="ChEBI" id="CHEBI:16810"/>
        <dbReference type="ChEBI" id="CHEBI:29985"/>
        <dbReference type="ChEBI" id="CHEBI:57766"/>
        <dbReference type="ChEBI" id="CHEBI:57980"/>
        <dbReference type="EC" id="2.6.1.9"/>
    </reaction>
</comment>
<dbReference type="InterPro" id="IPR015422">
    <property type="entry name" value="PyrdxlP-dep_Trfase_small"/>
</dbReference>
<dbReference type="NCBIfam" id="TIGR01141">
    <property type="entry name" value="hisC"/>
    <property type="match status" value="1"/>
</dbReference>
<feature type="modified residue" description="N6-(pyridoxal phosphate)lysine" evidence="11">
    <location>
        <position position="215"/>
    </location>
</feature>
<gene>
    <name evidence="13" type="primary">hisC_2</name>
    <name evidence="11" type="synonym">hisC</name>
    <name evidence="13" type="ORF">GCM10025772_08260</name>
</gene>
<dbReference type="Proteomes" id="UP001501600">
    <property type="component" value="Unassembled WGS sequence"/>
</dbReference>
<comment type="cofactor">
    <cofactor evidence="1 11">
        <name>pyridoxal 5'-phosphate</name>
        <dbReference type="ChEBI" id="CHEBI:597326"/>
    </cofactor>
</comment>
<evidence type="ECO:0000256" key="10">
    <source>
        <dbReference type="ARBA" id="ARBA00047481"/>
    </source>
</evidence>
<dbReference type="InterPro" id="IPR015421">
    <property type="entry name" value="PyrdxlP-dep_Trfase_major"/>
</dbReference>
<evidence type="ECO:0000256" key="6">
    <source>
        <dbReference type="ARBA" id="ARBA00022605"/>
    </source>
</evidence>
<dbReference type="CDD" id="cd00609">
    <property type="entry name" value="AAT_like"/>
    <property type="match status" value="1"/>
</dbReference>
<comment type="subunit">
    <text evidence="4 11">Homodimer.</text>
</comment>
<evidence type="ECO:0000256" key="4">
    <source>
        <dbReference type="ARBA" id="ARBA00011738"/>
    </source>
</evidence>
<dbReference type="PANTHER" id="PTHR42885:SF2">
    <property type="entry name" value="HISTIDINOL-PHOSPHATE AMINOTRANSFERASE"/>
    <property type="match status" value="1"/>
</dbReference>
<keyword evidence="6 11" id="KW-0028">Amino-acid biosynthesis</keyword>
<comment type="pathway">
    <text evidence="2 11">Amino-acid biosynthesis; L-histidine biosynthesis; L-histidine from 5-phospho-alpha-D-ribose 1-diphosphate: step 7/9.</text>
</comment>
<keyword evidence="9 11" id="KW-0368">Histidine biosynthesis</keyword>
<evidence type="ECO:0000256" key="1">
    <source>
        <dbReference type="ARBA" id="ARBA00001933"/>
    </source>
</evidence>
<dbReference type="PROSITE" id="PS00599">
    <property type="entry name" value="AA_TRANSFER_CLASS_2"/>
    <property type="match status" value="1"/>
</dbReference>
<evidence type="ECO:0000256" key="2">
    <source>
        <dbReference type="ARBA" id="ARBA00005011"/>
    </source>
</evidence>
<dbReference type="Pfam" id="PF00155">
    <property type="entry name" value="Aminotran_1_2"/>
    <property type="match status" value="1"/>
</dbReference>
<evidence type="ECO:0000313" key="14">
    <source>
        <dbReference type="Proteomes" id="UP001501600"/>
    </source>
</evidence>
<dbReference type="HAMAP" id="MF_01023">
    <property type="entry name" value="HisC_aminotrans_2"/>
    <property type="match status" value="1"/>
</dbReference>
<comment type="similarity">
    <text evidence="3 11">Belongs to the class-II pyridoxal-phosphate-dependent aminotransferase family. Histidinol-phosphate aminotransferase subfamily.</text>
</comment>
<proteinExistence type="inferred from homology"/>
<dbReference type="PANTHER" id="PTHR42885">
    <property type="entry name" value="HISTIDINOL-PHOSPHATE AMINOTRANSFERASE-RELATED"/>
    <property type="match status" value="1"/>
</dbReference>
<evidence type="ECO:0000256" key="5">
    <source>
        <dbReference type="ARBA" id="ARBA00022576"/>
    </source>
</evidence>
<name>A0ABP9RX24_9GAMM</name>
<evidence type="ECO:0000313" key="13">
    <source>
        <dbReference type="EMBL" id="GAA5188366.1"/>
    </source>
</evidence>
<keyword evidence="7 11" id="KW-0808">Transferase</keyword>
<accession>A0ABP9RX24</accession>
<dbReference type="RefSeq" id="WP_345315777.1">
    <property type="nucleotide sequence ID" value="NZ_BAABLF010000005.1"/>
</dbReference>
<protein>
    <recommendedName>
        <fullName evidence="11">Histidinol-phosphate aminotransferase</fullName>
        <ecNumber evidence="11">2.6.1.9</ecNumber>
    </recommendedName>
    <alternativeName>
        <fullName evidence="11">Imidazole acetol-phosphate transaminase</fullName>
    </alternativeName>
</protein>
<dbReference type="InterPro" id="IPR001917">
    <property type="entry name" value="Aminotrans_II_pyridoxalP_BS"/>
</dbReference>
<keyword evidence="8 11" id="KW-0663">Pyridoxal phosphate</keyword>
<evidence type="ECO:0000256" key="3">
    <source>
        <dbReference type="ARBA" id="ARBA00007970"/>
    </source>
</evidence>
<comment type="caution">
    <text evidence="13">The sequence shown here is derived from an EMBL/GenBank/DDBJ whole genome shotgun (WGS) entry which is preliminary data.</text>
</comment>
<organism evidence="13 14">
    <name type="scientific">Ferrimonas gelatinilytica</name>
    <dbReference type="NCBI Taxonomy" id="1255257"/>
    <lineage>
        <taxon>Bacteria</taxon>
        <taxon>Pseudomonadati</taxon>
        <taxon>Pseudomonadota</taxon>
        <taxon>Gammaproteobacteria</taxon>
        <taxon>Alteromonadales</taxon>
        <taxon>Ferrimonadaceae</taxon>
        <taxon>Ferrimonas</taxon>
    </lineage>
</organism>